<keyword evidence="2" id="KW-0472">Membrane</keyword>
<reference evidence="3 6" key="2">
    <citation type="journal article" date="2014" name="BMC Genomics">
        <title>An improved genome release (version Mt4.0) for the model legume Medicago truncatula.</title>
        <authorList>
            <person name="Tang H."/>
            <person name="Krishnakumar V."/>
            <person name="Bidwell S."/>
            <person name="Rosen B."/>
            <person name="Chan A."/>
            <person name="Zhou S."/>
            <person name="Gentzbittel L."/>
            <person name="Childs K.L."/>
            <person name="Yandell M."/>
            <person name="Gundlach H."/>
            <person name="Mayer K.F."/>
            <person name="Schwartz D.C."/>
            <person name="Town C.D."/>
        </authorList>
    </citation>
    <scope>GENOME REANNOTATION</scope>
    <source>
        <strain evidence="3">A17</strain>
        <strain evidence="5 6">cv. Jemalong A17</strain>
    </source>
</reference>
<dbReference type="AlphaFoldDB" id="A0A072VHN8"/>
<name>A0A072VHN8_MEDTR</name>
<evidence type="ECO:0000313" key="6">
    <source>
        <dbReference type="Proteomes" id="UP000002051"/>
    </source>
</evidence>
<organism evidence="3 6">
    <name type="scientific">Medicago truncatula</name>
    <name type="common">Barrel medic</name>
    <name type="synonym">Medicago tribuloides</name>
    <dbReference type="NCBI Taxonomy" id="3880"/>
    <lineage>
        <taxon>Eukaryota</taxon>
        <taxon>Viridiplantae</taxon>
        <taxon>Streptophyta</taxon>
        <taxon>Embryophyta</taxon>
        <taxon>Tracheophyta</taxon>
        <taxon>Spermatophyta</taxon>
        <taxon>Magnoliopsida</taxon>
        <taxon>eudicotyledons</taxon>
        <taxon>Gunneridae</taxon>
        <taxon>Pentapetalae</taxon>
        <taxon>rosids</taxon>
        <taxon>fabids</taxon>
        <taxon>Fabales</taxon>
        <taxon>Fabaceae</taxon>
        <taxon>Papilionoideae</taxon>
        <taxon>50 kb inversion clade</taxon>
        <taxon>NPAAA clade</taxon>
        <taxon>Hologalegina</taxon>
        <taxon>IRL clade</taxon>
        <taxon>Trifolieae</taxon>
        <taxon>Medicago</taxon>
    </lineage>
</organism>
<reference evidence="4" key="4">
    <citation type="journal article" date="2018" name="Nat. Plants">
        <title>Whole-genome landscape of Medicago truncatula symbiotic genes.</title>
        <authorList>
            <person name="Pecrix Y."/>
            <person name="Gamas P."/>
            <person name="Carrere S."/>
        </authorList>
    </citation>
    <scope>NUCLEOTIDE SEQUENCE</scope>
    <source>
        <tissue evidence="4">Leaves</tissue>
    </source>
</reference>
<reference evidence="3 6" key="1">
    <citation type="journal article" date="2011" name="Nature">
        <title>The Medicago genome provides insight into the evolution of rhizobial symbioses.</title>
        <authorList>
            <person name="Young N.D."/>
            <person name="Debelle F."/>
            <person name="Oldroyd G.E."/>
            <person name="Geurts R."/>
            <person name="Cannon S.B."/>
            <person name="Udvardi M.K."/>
            <person name="Benedito V.A."/>
            <person name="Mayer K.F."/>
            <person name="Gouzy J."/>
            <person name="Schoof H."/>
            <person name="Van de Peer Y."/>
            <person name="Proost S."/>
            <person name="Cook D.R."/>
            <person name="Meyers B.C."/>
            <person name="Spannagl M."/>
            <person name="Cheung F."/>
            <person name="De Mita S."/>
            <person name="Krishnakumar V."/>
            <person name="Gundlach H."/>
            <person name="Zhou S."/>
            <person name="Mudge J."/>
            <person name="Bharti A.K."/>
            <person name="Murray J.D."/>
            <person name="Naoumkina M.A."/>
            <person name="Rosen B."/>
            <person name="Silverstein K.A."/>
            <person name="Tang H."/>
            <person name="Rombauts S."/>
            <person name="Zhao P.X."/>
            <person name="Zhou P."/>
            <person name="Barbe V."/>
            <person name="Bardou P."/>
            <person name="Bechner M."/>
            <person name="Bellec A."/>
            <person name="Berger A."/>
            <person name="Berges H."/>
            <person name="Bidwell S."/>
            <person name="Bisseling T."/>
            <person name="Choisne N."/>
            <person name="Couloux A."/>
            <person name="Denny R."/>
            <person name="Deshpande S."/>
            <person name="Dai X."/>
            <person name="Doyle J.J."/>
            <person name="Dudez A.M."/>
            <person name="Farmer A.D."/>
            <person name="Fouteau S."/>
            <person name="Franken C."/>
            <person name="Gibelin C."/>
            <person name="Gish J."/>
            <person name="Goldstein S."/>
            <person name="Gonzalez A.J."/>
            <person name="Green P.J."/>
            <person name="Hallab A."/>
            <person name="Hartog M."/>
            <person name="Hua A."/>
            <person name="Humphray S.J."/>
            <person name="Jeong D.H."/>
            <person name="Jing Y."/>
            <person name="Jocker A."/>
            <person name="Kenton S.M."/>
            <person name="Kim D.J."/>
            <person name="Klee K."/>
            <person name="Lai H."/>
            <person name="Lang C."/>
            <person name="Lin S."/>
            <person name="Macmil S.L."/>
            <person name="Magdelenat G."/>
            <person name="Matthews L."/>
            <person name="McCorrison J."/>
            <person name="Monaghan E.L."/>
            <person name="Mun J.H."/>
            <person name="Najar F.Z."/>
            <person name="Nicholson C."/>
            <person name="Noirot C."/>
            <person name="O'Bleness M."/>
            <person name="Paule C.R."/>
            <person name="Poulain J."/>
            <person name="Prion F."/>
            <person name="Qin B."/>
            <person name="Qu C."/>
            <person name="Retzel E.F."/>
            <person name="Riddle C."/>
            <person name="Sallet E."/>
            <person name="Samain S."/>
            <person name="Samson N."/>
            <person name="Sanders I."/>
            <person name="Saurat O."/>
            <person name="Scarpelli C."/>
            <person name="Schiex T."/>
            <person name="Segurens B."/>
            <person name="Severin A.J."/>
            <person name="Sherrier D.J."/>
            <person name="Shi R."/>
            <person name="Sims S."/>
            <person name="Singer S.R."/>
            <person name="Sinharoy S."/>
            <person name="Sterck L."/>
            <person name="Viollet A."/>
            <person name="Wang B.B."/>
            <person name="Wang K."/>
            <person name="Wang M."/>
            <person name="Wang X."/>
            <person name="Warfsmann J."/>
            <person name="Weissenbach J."/>
            <person name="White D.D."/>
            <person name="White J.D."/>
            <person name="Wiley G.B."/>
            <person name="Wincker P."/>
            <person name="Xing Y."/>
            <person name="Yang L."/>
            <person name="Yao Z."/>
            <person name="Ying F."/>
            <person name="Zhai J."/>
            <person name="Zhou L."/>
            <person name="Zuber A."/>
            <person name="Denarie J."/>
            <person name="Dixon R.A."/>
            <person name="May G.D."/>
            <person name="Schwartz D.C."/>
            <person name="Rogers J."/>
            <person name="Quetier F."/>
            <person name="Town C.D."/>
            <person name="Roe B.A."/>
        </authorList>
    </citation>
    <scope>NUCLEOTIDE SEQUENCE [LARGE SCALE GENOMIC DNA]</scope>
    <source>
        <strain evidence="3">A17</strain>
        <strain evidence="5 6">cv. Jemalong A17</strain>
    </source>
</reference>
<dbReference type="Proteomes" id="UP000002051">
    <property type="component" value="Unassembled WGS sequence"/>
</dbReference>
<dbReference type="Proteomes" id="UP000265566">
    <property type="component" value="Chromosome 1"/>
</dbReference>
<feature type="compositionally biased region" description="Basic residues" evidence="1">
    <location>
        <begin position="78"/>
        <end position="90"/>
    </location>
</feature>
<keyword evidence="6" id="KW-1185">Reference proteome</keyword>
<keyword evidence="2 3" id="KW-0812">Transmembrane</keyword>
<dbReference type="InterPro" id="IPR040411">
    <property type="entry name" value="At5g23160-like"/>
</dbReference>
<evidence type="ECO:0000313" key="4">
    <source>
        <dbReference type="EMBL" id="RHN78328.1"/>
    </source>
</evidence>
<dbReference type="PANTHER" id="PTHR34379">
    <property type="entry name" value="OS07G0553800 PROTEIN"/>
    <property type="match status" value="1"/>
</dbReference>
<keyword evidence="2" id="KW-1133">Transmembrane helix</keyword>
<dbReference type="KEGG" id="mtr:25482825"/>
<gene>
    <name evidence="5" type="primary">25482825</name>
    <name evidence="3" type="ordered locus">MTR_1g037520</name>
    <name evidence="4" type="ORF">MtrunA17_Chr1g0164301</name>
</gene>
<sequence>MAKTKNSKPKTSIFLCCFRSHMPNKPSTNDSSTIKEVNPIPKQKKSSWFSWRWIKMKMKSTSKTVPLEASFSHYSKSRSKFSTLHHKSRKTLPTNPPPSIPPSTVVLPGTPYYTPTQTRHGPINDIITEDTHVQGRATPTRPKRQVQRLSSTTQNQTTIKNLKNVRSSYDPIVGMSILGVTLLIMIFWGRFCAILCTSAWLYFIPRFRNSGGGNYEEDGAKIMSKNDVDFDSEEYKKKVIMEGLLGRNNRGSNI</sequence>
<dbReference type="OrthoDB" id="1886721at2759"/>
<proteinExistence type="predicted"/>
<dbReference type="EMBL" id="PSQE01000001">
    <property type="protein sequence ID" value="RHN78328.1"/>
    <property type="molecule type" value="Genomic_DNA"/>
</dbReference>
<feature type="region of interest" description="Disordered" evidence="1">
    <location>
        <begin position="78"/>
        <end position="103"/>
    </location>
</feature>
<dbReference type="EMBL" id="CM001217">
    <property type="protein sequence ID" value="KEH40918.1"/>
    <property type="molecule type" value="Genomic_DNA"/>
</dbReference>
<accession>A0A072VHN8</accession>
<dbReference type="PANTHER" id="PTHR34379:SF3">
    <property type="entry name" value="PROTEIN, PUTATIVE-RELATED"/>
    <property type="match status" value="1"/>
</dbReference>
<evidence type="ECO:0000313" key="5">
    <source>
        <dbReference type="EnsemblPlants" id="KEH40918"/>
    </source>
</evidence>
<evidence type="ECO:0000313" key="3">
    <source>
        <dbReference type="EMBL" id="KEH40918.1"/>
    </source>
</evidence>
<reference evidence="5" key="3">
    <citation type="submission" date="2015-04" db="UniProtKB">
        <authorList>
            <consortium name="EnsemblPlants"/>
        </authorList>
    </citation>
    <scope>IDENTIFICATION</scope>
    <source>
        <strain evidence="5">cv. Jemalong A17</strain>
    </source>
</reference>
<dbReference type="Gramene" id="rna1870">
    <property type="protein sequence ID" value="RHN78328.1"/>
    <property type="gene ID" value="gene1870"/>
</dbReference>
<evidence type="ECO:0000256" key="1">
    <source>
        <dbReference type="SAM" id="MobiDB-lite"/>
    </source>
</evidence>
<dbReference type="EnsemblPlants" id="KEH40918">
    <property type="protein sequence ID" value="KEH40918"/>
    <property type="gene ID" value="MTR_1g037520"/>
</dbReference>
<evidence type="ECO:0000256" key="2">
    <source>
        <dbReference type="SAM" id="Phobius"/>
    </source>
</evidence>
<protein>
    <submittedName>
        <fullName evidence="3">Transmembrane protein, putative</fullName>
    </submittedName>
</protein>
<feature type="transmembrane region" description="Helical" evidence="2">
    <location>
        <begin position="172"/>
        <end position="203"/>
    </location>
</feature>
<dbReference type="HOGENOM" id="CLU_095850_0_0_1"/>